<evidence type="ECO:0000256" key="2">
    <source>
        <dbReference type="ARBA" id="ARBA00022553"/>
    </source>
</evidence>
<dbReference type="PANTHER" id="PTHR45736:SF1">
    <property type="entry name" value="WITHOUT CHILDREN, ISOFORM B"/>
    <property type="match status" value="1"/>
</dbReference>
<evidence type="ECO:0000256" key="1">
    <source>
        <dbReference type="ARBA" id="ARBA00022499"/>
    </source>
</evidence>
<dbReference type="STRING" id="10195.A0A3M7S4K7"/>
<sequence length="564" mass="64218">MSRITIEPNKPDSPKPTLTASPLSNNGLRHVARKSTSMSNQIHINRNRLSLQTQAYSNQPTQISTQNMTKNAQLKPNLNGEKMMSQLGTNGSNGSRLAQNSALTNTANSPDSNQKQFRNKMVSCKPFYQSKATECYPMVKDASTQIDLDEIKPSHSMVPVPVPVNVPIPMCMYQAPMPVPLLVPVPVPVPVFIPTTKKTYDRVQRRIKKLRKKLPSDPYEFEILLYAEKLARQEGISGFEDSSDGESETEPSASNQNQDIQDQLQLLQESDSSFKWTIGVKVFNTWLGKKIENVKCVSKLPNDLLKLKNEEINLLLAEFLSEVRKPNGEVYAPESIYYIGLGIQHYLQEKGRVESIFFDSSLFDEFQEALNEIAMRYKIRIDGDGQVASRIEEEILWETKQLGAYSPFVLLNTILYFNTKYFFLDKVEAHKKLSFANVKKHAKRNIGPNGEDYGKTVFLRYYPDFHGIEQVIYEQGENYENPLRCPVELYNFYISKCPESVKNRNDIFYLMPEKTSLPSSPVWFSSQPISDKMLDRMLNRIKMVKEVNELLLAAAPSTAPLIVQ</sequence>
<feature type="region of interest" description="Disordered" evidence="4">
    <location>
        <begin position="237"/>
        <end position="258"/>
    </location>
</feature>
<proteinExistence type="predicted"/>
<evidence type="ECO:0000256" key="3">
    <source>
        <dbReference type="ARBA" id="ARBA00022843"/>
    </source>
</evidence>
<accession>A0A3M7S4K7</accession>
<feature type="region of interest" description="Disordered" evidence="4">
    <location>
        <begin position="1"/>
        <end position="26"/>
    </location>
</feature>
<reference evidence="7 8" key="1">
    <citation type="journal article" date="2018" name="Sci. Rep.">
        <title>Genomic signatures of local adaptation to the degree of environmental predictability in rotifers.</title>
        <authorList>
            <person name="Franch-Gras L."/>
            <person name="Hahn C."/>
            <person name="Garcia-Roger E.M."/>
            <person name="Carmona M.J."/>
            <person name="Serra M."/>
            <person name="Gomez A."/>
        </authorList>
    </citation>
    <scope>NUCLEOTIDE SEQUENCE [LARGE SCALE GENOMIC DNA]</scope>
    <source>
        <strain evidence="7">HYR1</strain>
    </source>
</reference>
<evidence type="ECO:0000256" key="4">
    <source>
        <dbReference type="SAM" id="MobiDB-lite"/>
    </source>
</evidence>
<keyword evidence="8" id="KW-1185">Reference proteome</keyword>
<evidence type="ECO:0000259" key="5">
    <source>
        <dbReference type="Pfam" id="PF12012"/>
    </source>
</evidence>
<keyword evidence="1" id="KW-1017">Isopeptide bond</keyword>
<dbReference type="PANTHER" id="PTHR45736">
    <property type="entry name" value="ZINC FINGER MYM-TYPE PROTEIN"/>
    <property type="match status" value="1"/>
</dbReference>
<name>A0A3M7S4K7_BRAPC</name>
<organism evidence="7 8">
    <name type="scientific">Brachionus plicatilis</name>
    <name type="common">Marine rotifer</name>
    <name type="synonym">Brachionus muelleri</name>
    <dbReference type="NCBI Taxonomy" id="10195"/>
    <lineage>
        <taxon>Eukaryota</taxon>
        <taxon>Metazoa</taxon>
        <taxon>Spiralia</taxon>
        <taxon>Gnathifera</taxon>
        <taxon>Rotifera</taxon>
        <taxon>Eurotatoria</taxon>
        <taxon>Monogononta</taxon>
        <taxon>Pseudotrocha</taxon>
        <taxon>Ploima</taxon>
        <taxon>Brachionidae</taxon>
        <taxon>Brachionus</taxon>
    </lineage>
</organism>
<dbReference type="EMBL" id="REGN01002078">
    <property type="protein sequence ID" value="RNA30538.1"/>
    <property type="molecule type" value="Genomic_DNA"/>
</dbReference>
<feature type="domain" description="QRICH1-like" evidence="6">
    <location>
        <begin position="274"/>
        <end position="376"/>
    </location>
</feature>
<dbReference type="Pfam" id="PF12012">
    <property type="entry name" value="DUF3504"/>
    <property type="match status" value="1"/>
</dbReference>
<dbReference type="AlphaFoldDB" id="A0A3M7S4K7"/>
<protein>
    <submittedName>
        <fullName evidence="7">Zinc finger MYM-type 4</fullName>
    </submittedName>
</protein>
<dbReference type="OrthoDB" id="10025028at2759"/>
<dbReference type="Pfam" id="PF25561">
    <property type="entry name" value="QRICH1"/>
    <property type="match status" value="1"/>
</dbReference>
<evidence type="ECO:0000313" key="8">
    <source>
        <dbReference type="Proteomes" id="UP000276133"/>
    </source>
</evidence>
<evidence type="ECO:0000259" key="6">
    <source>
        <dbReference type="Pfam" id="PF25561"/>
    </source>
</evidence>
<dbReference type="InterPro" id="IPR021893">
    <property type="entry name" value="ZMYM2-like_C"/>
</dbReference>
<keyword evidence="2" id="KW-0597">Phosphoprotein</keyword>
<dbReference type="Proteomes" id="UP000276133">
    <property type="component" value="Unassembled WGS sequence"/>
</dbReference>
<gene>
    <name evidence="7" type="ORF">BpHYR1_052184</name>
</gene>
<feature type="domain" description="ZMYM2-like/QRICH1 C-terminal" evidence="5">
    <location>
        <begin position="388"/>
        <end position="542"/>
    </location>
</feature>
<keyword evidence="3" id="KW-0832">Ubl conjugation</keyword>
<comment type="caution">
    <text evidence="7">The sequence shown here is derived from an EMBL/GenBank/DDBJ whole genome shotgun (WGS) entry which is preliminary data.</text>
</comment>
<dbReference type="InterPro" id="IPR057926">
    <property type="entry name" value="QRICH1_dom"/>
</dbReference>
<dbReference type="InterPro" id="IPR051284">
    <property type="entry name" value="ZnF_MYMT-QRICH1"/>
</dbReference>
<feature type="compositionally biased region" description="Polar residues" evidence="4">
    <location>
        <begin position="16"/>
        <end position="26"/>
    </location>
</feature>
<evidence type="ECO:0000313" key="7">
    <source>
        <dbReference type="EMBL" id="RNA30538.1"/>
    </source>
</evidence>